<dbReference type="RefSeq" id="WP_345335207.1">
    <property type="nucleotide sequence ID" value="NZ_BAABJZ010000064.1"/>
</dbReference>
<reference evidence="5" key="1">
    <citation type="journal article" date="2019" name="Int. J. Syst. Evol. Microbiol.">
        <title>The Global Catalogue of Microorganisms (GCM) 10K type strain sequencing project: providing services to taxonomists for standard genome sequencing and annotation.</title>
        <authorList>
            <consortium name="The Broad Institute Genomics Platform"/>
            <consortium name="The Broad Institute Genome Sequencing Center for Infectious Disease"/>
            <person name="Wu L."/>
            <person name="Ma J."/>
        </authorList>
    </citation>
    <scope>NUCLEOTIDE SEQUENCE [LARGE SCALE GENOMIC DNA]</scope>
    <source>
        <strain evidence="5">JCM 18401</strain>
    </source>
</reference>
<accession>A0ABP9ESR8</accession>
<feature type="domain" description="PDZ" evidence="3">
    <location>
        <begin position="213"/>
        <end position="269"/>
    </location>
</feature>
<dbReference type="InterPro" id="IPR001478">
    <property type="entry name" value="PDZ"/>
</dbReference>
<keyword evidence="2" id="KW-0472">Membrane</keyword>
<name>A0ABP9ESR8_9GAMM</name>
<evidence type="ECO:0000313" key="5">
    <source>
        <dbReference type="Proteomes" id="UP001499988"/>
    </source>
</evidence>
<evidence type="ECO:0000256" key="1">
    <source>
        <dbReference type="SAM" id="MobiDB-lite"/>
    </source>
</evidence>
<evidence type="ECO:0000259" key="3">
    <source>
        <dbReference type="PROSITE" id="PS50106"/>
    </source>
</evidence>
<feature type="compositionally biased region" description="Low complexity" evidence="1">
    <location>
        <begin position="136"/>
        <end position="145"/>
    </location>
</feature>
<gene>
    <name evidence="4" type="ORF">GCM10023333_19700</name>
</gene>
<dbReference type="SUPFAM" id="SSF50156">
    <property type="entry name" value="PDZ domain-like"/>
    <property type="match status" value="1"/>
</dbReference>
<keyword evidence="5" id="KW-1185">Reference proteome</keyword>
<dbReference type="PROSITE" id="PS50106">
    <property type="entry name" value="PDZ"/>
    <property type="match status" value="1"/>
</dbReference>
<dbReference type="Proteomes" id="UP001499988">
    <property type="component" value="Unassembled WGS sequence"/>
</dbReference>
<dbReference type="SMART" id="SM00228">
    <property type="entry name" value="PDZ"/>
    <property type="match status" value="1"/>
</dbReference>
<feature type="compositionally biased region" description="Polar residues" evidence="1">
    <location>
        <begin position="119"/>
        <end position="129"/>
    </location>
</feature>
<comment type="caution">
    <text evidence="4">The sequence shown here is derived from an EMBL/GenBank/DDBJ whole genome shotgun (WGS) entry which is preliminary data.</text>
</comment>
<feature type="compositionally biased region" description="Polar residues" evidence="1">
    <location>
        <begin position="297"/>
        <end position="307"/>
    </location>
</feature>
<sequence>MCPLPSRAAKLPHAASQGLILLLGIALGIGGLWGWQRLEQDVAPLYHTAMPPLTTASEAQLNRLSPAQRLQGLLDAQAELRAQAQAKQALIQEIDWLLAMAKAARQGDSRAHLALASQRPASASQNATPHSPPQPADAKVAAPKTAAVEQAKQQVSAIQQQDLALQKQALAEGWAGSDRLVQARRALWQQARRDLPEHAYSAALFQAKLPNRLFVNSVRAGSSAAENGLRRDDQLIAVDGSTVFTRQELASLLADRPAAPVVLTIERQQQRLTIQVDDLNREVDFYGRSQPPKPISHSANQPSDPLS</sequence>
<proteinExistence type="predicted"/>
<feature type="transmembrane region" description="Helical" evidence="2">
    <location>
        <begin position="14"/>
        <end position="35"/>
    </location>
</feature>
<organism evidence="4 5">
    <name type="scientific">Ferrimonas pelagia</name>
    <dbReference type="NCBI Taxonomy" id="1177826"/>
    <lineage>
        <taxon>Bacteria</taxon>
        <taxon>Pseudomonadati</taxon>
        <taxon>Pseudomonadota</taxon>
        <taxon>Gammaproteobacteria</taxon>
        <taxon>Alteromonadales</taxon>
        <taxon>Ferrimonadaceae</taxon>
        <taxon>Ferrimonas</taxon>
    </lineage>
</organism>
<dbReference type="Gene3D" id="2.30.42.10">
    <property type="match status" value="1"/>
</dbReference>
<evidence type="ECO:0000313" key="4">
    <source>
        <dbReference type="EMBL" id="GAA4886394.1"/>
    </source>
</evidence>
<dbReference type="Pfam" id="PF17820">
    <property type="entry name" value="PDZ_6"/>
    <property type="match status" value="1"/>
</dbReference>
<dbReference type="InterPro" id="IPR036034">
    <property type="entry name" value="PDZ_sf"/>
</dbReference>
<feature type="region of interest" description="Disordered" evidence="1">
    <location>
        <begin position="110"/>
        <end position="145"/>
    </location>
</feature>
<protein>
    <recommendedName>
        <fullName evidence="3">PDZ domain-containing protein</fullName>
    </recommendedName>
</protein>
<keyword evidence="2" id="KW-0812">Transmembrane</keyword>
<feature type="region of interest" description="Disordered" evidence="1">
    <location>
        <begin position="285"/>
        <end position="307"/>
    </location>
</feature>
<keyword evidence="2" id="KW-1133">Transmembrane helix</keyword>
<dbReference type="InterPro" id="IPR041489">
    <property type="entry name" value="PDZ_6"/>
</dbReference>
<evidence type="ECO:0000256" key="2">
    <source>
        <dbReference type="SAM" id="Phobius"/>
    </source>
</evidence>
<dbReference type="EMBL" id="BAABJZ010000064">
    <property type="protein sequence ID" value="GAA4886394.1"/>
    <property type="molecule type" value="Genomic_DNA"/>
</dbReference>